<name>A0A6Q2YHN7_ESOLU</name>
<feature type="repeat" description="CSPG" evidence="8">
    <location>
        <begin position="1610"/>
        <end position="1708"/>
    </location>
</feature>
<dbReference type="Proteomes" id="UP000265140">
    <property type="component" value="Chromosome 24"/>
</dbReference>
<feature type="repeat" description="CSPG" evidence="8">
    <location>
        <begin position="1486"/>
        <end position="1576"/>
    </location>
</feature>
<evidence type="ECO:0000256" key="8">
    <source>
        <dbReference type="PROSITE-ProRule" id="PRU01201"/>
    </source>
</evidence>
<feature type="repeat" description="CSPG" evidence="8">
    <location>
        <begin position="1374"/>
        <end position="1466"/>
    </location>
</feature>
<dbReference type="SUPFAM" id="SSF141072">
    <property type="entry name" value="CalX-like"/>
    <property type="match status" value="5"/>
</dbReference>
<keyword evidence="5" id="KW-0106">Calcium</keyword>
<reference evidence="12" key="3">
    <citation type="submission" date="2025-08" db="UniProtKB">
        <authorList>
            <consortium name="Ensembl"/>
        </authorList>
    </citation>
    <scope>IDENTIFICATION</scope>
</reference>
<dbReference type="PANTHER" id="PTHR45739:SF15">
    <property type="entry name" value="FRAS1-RELATED EXTRACELLULAR MATRIX PROTEIN 3 PRECURSOR"/>
    <property type="match status" value="1"/>
</dbReference>
<dbReference type="InterPro" id="IPR039005">
    <property type="entry name" value="CSPG_rpt"/>
</dbReference>
<evidence type="ECO:0000256" key="3">
    <source>
        <dbReference type="ARBA" id="ARBA00022729"/>
    </source>
</evidence>
<feature type="repeat" description="CSPG" evidence="8">
    <location>
        <begin position="532"/>
        <end position="639"/>
    </location>
</feature>
<dbReference type="Pfam" id="PF16184">
    <property type="entry name" value="Cadherin_3"/>
    <property type="match status" value="11"/>
</dbReference>
<feature type="compositionally biased region" description="Basic and acidic residues" evidence="9">
    <location>
        <begin position="3086"/>
        <end position="3096"/>
    </location>
</feature>
<dbReference type="Pfam" id="PF03160">
    <property type="entry name" value="Calx-beta"/>
    <property type="match status" value="4"/>
</dbReference>
<feature type="repeat" description="CSPG" evidence="8">
    <location>
        <begin position="782"/>
        <end position="875"/>
    </location>
</feature>
<feature type="domain" description="Calx-beta" evidence="11">
    <location>
        <begin position="1715"/>
        <end position="1813"/>
    </location>
</feature>
<dbReference type="PANTHER" id="PTHR45739">
    <property type="entry name" value="MATRIX PROTEIN, PUTATIVE-RELATED"/>
    <property type="match status" value="1"/>
</dbReference>
<evidence type="ECO:0000256" key="2">
    <source>
        <dbReference type="ARBA" id="ARBA00022723"/>
    </source>
</evidence>
<dbReference type="Ensembl" id="ENSELUT00000082818.2">
    <property type="protein sequence ID" value="ENSELUP00000064967.2"/>
    <property type="gene ID" value="ENSELUG00000007276.3"/>
</dbReference>
<feature type="domain" description="Calx-beta" evidence="11">
    <location>
        <begin position="2071"/>
        <end position="2175"/>
    </location>
</feature>
<feature type="domain" description="Calx-beta" evidence="11">
    <location>
        <begin position="1826"/>
        <end position="1937"/>
    </location>
</feature>
<evidence type="ECO:0000313" key="12">
    <source>
        <dbReference type="Ensembl" id="ENSELUP00000064967.2"/>
    </source>
</evidence>
<feature type="region of interest" description="Disordered" evidence="9">
    <location>
        <begin position="2248"/>
        <end position="2273"/>
    </location>
</feature>
<feature type="domain" description="Calx-beta" evidence="11">
    <location>
        <begin position="2193"/>
        <end position="2293"/>
    </location>
</feature>
<dbReference type="InterPro" id="IPR038081">
    <property type="entry name" value="CalX-like_sf"/>
</dbReference>
<evidence type="ECO:0000313" key="13">
    <source>
        <dbReference type="Proteomes" id="UP000265140"/>
    </source>
</evidence>
<reference evidence="13" key="1">
    <citation type="journal article" date="2014" name="PLoS ONE">
        <title>The genome and linkage map of the northern pike (Esox lucius): conserved synteny revealed between the salmonid sister group and the Neoteleostei.</title>
        <authorList>
            <person name="Rondeau E.B."/>
            <person name="Minkley D.R."/>
            <person name="Leong J.S."/>
            <person name="Messmer A.M."/>
            <person name="Jantzen J.R."/>
            <person name="von Schalburg K.R."/>
            <person name="Lemon C."/>
            <person name="Bird N.H."/>
            <person name="Koop B.F."/>
        </authorList>
    </citation>
    <scope>NUCLEOTIDE SEQUENCE</scope>
</reference>
<dbReference type="GO" id="GO:0007155">
    <property type="term" value="P:cell adhesion"/>
    <property type="evidence" value="ECO:0007669"/>
    <property type="project" value="UniProtKB-KW"/>
</dbReference>
<evidence type="ECO:0000256" key="5">
    <source>
        <dbReference type="ARBA" id="ARBA00022837"/>
    </source>
</evidence>
<dbReference type="InterPro" id="IPR051561">
    <property type="entry name" value="FRAS1_ECM"/>
</dbReference>
<feature type="domain" description="Calx-beta" evidence="11">
    <location>
        <begin position="1951"/>
        <end position="2058"/>
    </location>
</feature>
<keyword evidence="4" id="KW-0677">Repeat</keyword>
<feature type="repeat" description="CSPG" evidence="8">
    <location>
        <begin position="1019"/>
        <end position="1121"/>
    </location>
</feature>
<dbReference type="InterPro" id="IPR003644">
    <property type="entry name" value="Calx_beta"/>
</dbReference>
<accession>A0A6Q2YHN7</accession>
<feature type="repeat" description="CSPG" evidence="8">
    <location>
        <begin position="1142"/>
        <end position="1235"/>
    </location>
</feature>
<dbReference type="InParanoid" id="A0A6Q2YHN7"/>
<keyword evidence="10" id="KW-1133">Transmembrane helix</keyword>
<dbReference type="InterPro" id="IPR045658">
    <property type="entry name" value="FRAS1-rel_N"/>
</dbReference>
<proteinExistence type="inferred from homology"/>
<keyword evidence="10" id="KW-0472">Membrane</keyword>
<dbReference type="GeneTree" id="ENSGT00940000162501"/>
<feature type="transmembrane region" description="Helical" evidence="10">
    <location>
        <begin position="3056"/>
        <end position="3079"/>
    </location>
</feature>
<sequence length="3128" mass="344397">MFLTAEGEQCPSERDRTTPTERRQSLSRTFLGVWIILDLCCLCVEGTNWHQYHQRPRPKPGSIVLGHREIKVPQGSWVSLDPLHDLVTRVLPGDRCVVTVLHHDGVFNLGTLTPKKFPCAFERGQVRYTHFGSKVVTKDRVKLQVRYDTPTDSLVVPLTLTVEATKNIHNVVTLNAPLVVGDPDGISNTIDGKSLGIRFPVGSGGSISRCELTSLVQTGGFPRYGILLNDGADGQPMDCESFFKMSVRYKLQPSSASSWRDYIPMLVEVWDREGRIAQQEYFQITVRIRDGITNSPPRPSFLSMMMMEVDQFVMTAITTDMLAAEDVESHSDDLVFNMITPLAPGQGEVISTDDHSRPITSFCQRDVKDLKMAYRPPDGDSEQERVFHMELEVMDTDGATSDRFSFMIVVKPMNTLAPVVTRNTGQVLFKGQSRPLSSNLNLRISDEDNLSDVKISVLRGCQHGVLTVLGPPSGYPQPREFFTPAEIDGGVVVYAHDGSETFSDNILFRMTDGRHSVDFLFPVTIIAADDEAPVVSVNTGLVMHRKETKVMSSALLSATDIDSEDSALKFVLVAPFSNIGQPRPPADLTGWTFNSATQVYERIITEWFQRNLVEGKVSYRHIGPRFTSAVTDQLVFRCQDDNMPPNQSEDTVFLIQIEPIDDLAPETFPGSTLVLNVKEYELTPIWKTCLHFTDVDSDDRDLKYTIVNPPSLGQIVFTDHPGVGVTEFTQAQVNHLKVAYQPPDVDLGVTPRVVQFTFVVQDTAGNAAEGIFTINLLPLDNKPPIVSSIGVDLNISARNTYVFTRDVLDATDQDTSTDNITFIVTQTPQFGVLRCVGVDLSVGKHFTVADINRGVVIYIHGGNGLGIDVVKVDVSDGHHKVPVVIRINVVTSVVMSTLPAAPRKAEELHITTAVNKNGRIQITGDSWTHSDDIMVVTFLIDQPPHFGVIQMHGTPCERLTLRDIVDGEVTYTHTGGEVWPRERSDSFILTVVGPGIPRGDRVIQKVRVQVSIVPVDSSPPVLHIGSRIIVTEGEKQVVTVENIRVEDPDTNPDDVICSILVKPAFGYLEITSPGPGSEKSRAGIAVTLLQFQEVRLGNVVYAQSIHKGIEPVEDRITLQCSDGINLSEINILTVVIVPANDEEPRVFTREFVVMEGMSLTFDLPILNAVDLDIPGDVLEFQVLVPPKHGKIIQHLPTGTVTVVTFTLQQIRTGSTIVYEHDDSETRHDNFTVRLSDGKHVVDTNIIIAVIPVDDETPRLAINAGLEVEISESKLITNKILKATDLDSEDGTLIYIIRQEPEQGCLQYMFSKSHQINITAGMNFTQSDVDSGLICYQHTGIGGVHDLIKFDITDGVNPLIDRYFYVTVRGLDTVFPVVVVNRGLTLREGGRALLTTDLLSTSDLNSPDERLTFILTRNPARGRLEITDWPGFAVTTFTQLQLAGSKVFYVHTAEDEARMDSFEFQVTDGHNVVCRTFRVSITDVDNKIPVLTIHSLVLGGGETKLITPFELSVEDRDTPDSQIFFTVTQPPLHGRLLHNGTRVARMFTKLDLMENLVFYKHDQTSNAAHDRFLFTVTDGTHTEFYVYPETGRVTVLPQTLEIQVNVLRHTGLRIGVNKPVSTLTILHTGQLGKVLTRKFLEGSVERGHPRQDITFWVSEGPSWGAIINTARGNSSVSSFSQDDINTGRICYILRDGVNSTGDVFRFTVQGNGGTRTTAWPFRLQWAWVSMESRLYVVQENSQFLQVVLRRRGHLGETSFVSDINDITAERGWDYQTTPPRQVQFNPGQSMATWRLRIHDDQVYEGTERFQLVLSEPVMTLIEQPSSVTVEILDPEDECVVFFVQSELRVEEDVGHAVIPVRRTGDLTNELMVLCYTQQESAVGTVARTVLSFSDYISRPEDRGSVLRFDSGESESECRVLIIDDSLYEGAETFTVTLGNAVGGRVQTVRNRTRVVILPHAADGPSVYLGQSQYSVDESCGHLEVTVWRSGTDLSHNASVMLRSRSTQPVSALGGSDYVGIGRGVDFPPGVTVVRVKVAILDDLGSPVMEGEESFQLVLSMPSKASLGRPSLATVIIDDTISDSPRVQFQEAELHVDEADGQAVAVVIRCGDLGHTSVVRCYTRQGSARVMMDYDERPDTDQSIITFRPGQREQQCIVVLVDDSEYEKEEEFRLVLGLPISQSGVGLLLGDQRETLIRITDATDKSVIRFSETRYRVKEPAARGQVAVVTVAVRRHGDVSRVSVVRVHTKDGSAHSGQDYNPLSQGEKEGGREGGVQVLHDEERETRETFTLHLTLDTRMVADTQVSRAVVFIEEEEGGGVRGVMFPAVPVVVSLLVYDDPPSLPTPAGPHPPTGYPLVCVTACDPKHPDYSRTSPLCVSEGINNTLTEYRWLLGPPGTPDGVASPPRELDAGTFLTSTTAMVLDAVYLQPGARVQCSARAVSSAGLVGLELVSPVVEVSKEEGLCPPHAPGTLGAEPFSAKIRYTGPDDPLEPNLIQLTVTMTHVDGMLPFISTRPLSNLALTLTHDPSRIGNHRCSNLQGAPAEGNATRLWLTSAGVAQDSAPSLGFYNSLNLEACVWSFSGYYSISQLLSDCGGTIGTEGQVLNAVQSYVTLRVPLFVSYVFYSPMATGGWLTFDLRSDLRMTFTYDTSILWHDGIGSPPDAPLQGSLYPTSMRINGEGCLVVTFKTEARFRGHFILTHPGTSLVKSEDHPGLLLSLSLVRSETSLIHTVQTWSFVSQLAVRDYSGSYTITLLPCVILGGGHPDPAVCHPRSPLSYNLDVRFQQVSDPVPVEFSLNTVLVLLSKRELWLSDGSMGFGQDSDVAFSEGSVIYGRVMVDPVQSLGNSFHCYIQQVFLCTGADGYIPKYRPGDGEYGCLADAPSLLYRLKILDKSEPQSQAVEFGGIRFEAYLAGDMPGALPLVSQPDADGFSLSSAPLFQVSAGREWYVHAVYTVRSRDHSNRNYYSHSHAVGKRSLSVRHVFSSGGGGRQRRDSPVEEIGEDQDRGTNLQHVPLLRAPNLGQRQASGPLMETELRDRGGDPERSPEGEHSDGTEGYVTLGLVVLVVGCLGGLVVYIVFVSRERRELRGKNSEDHRSSSSSSTSTRREMSKRRRGDRTGEGGAIDSSEV</sequence>
<evidence type="ECO:0000256" key="4">
    <source>
        <dbReference type="ARBA" id="ARBA00022737"/>
    </source>
</evidence>
<dbReference type="Gene3D" id="2.60.40.2030">
    <property type="match status" value="5"/>
</dbReference>
<keyword evidence="3" id="KW-0732">Signal</keyword>
<reference evidence="12" key="2">
    <citation type="submission" date="2020-02" db="EMBL/GenBank/DDBJ databases">
        <title>Esox lucius (northern pike) genome, fEsoLuc1, primary haplotype.</title>
        <authorList>
            <person name="Myers G."/>
            <person name="Karagic N."/>
            <person name="Meyer A."/>
            <person name="Pippel M."/>
            <person name="Reichard M."/>
            <person name="Winkler S."/>
            <person name="Tracey A."/>
            <person name="Sims Y."/>
            <person name="Howe K."/>
            <person name="Rhie A."/>
            <person name="Formenti G."/>
            <person name="Durbin R."/>
            <person name="Fedrigo O."/>
            <person name="Jarvis E.D."/>
        </authorList>
    </citation>
    <scope>NUCLEOTIDE SEQUENCE [LARGE SCALE GENOMIC DNA]</scope>
</reference>
<keyword evidence="13" id="KW-1185">Reference proteome</keyword>
<dbReference type="Bgee" id="ENSELUG00000007276">
    <property type="expression patterns" value="Expressed in head kidney and 1 other cell type or tissue"/>
</dbReference>
<keyword evidence="10" id="KW-0812">Transmembrane</keyword>
<feature type="repeat" description="CSPG" evidence="8">
    <location>
        <begin position="664"/>
        <end position="761"/>
    </location>
</feature>
<keyword evidence="2" id="KW-0479">Metal-binding</keyword>
<feature type="region of interest" description="Disordered" evidence="9">
    <location>
        <begin position="2981"/>
        <end position="3053"/>
    </location>
</feature>
<dbReference type="PROSITE" id="PS51854">
    <property type="entry name" value="CSPG"/>
    <property type="match status" value="11"/>
</dbReference>
<evidence type="ECO:0000259" key="11">
    <source>
        <dbReference type="SMART" id="SM00237"/>
    </source>
</evidence>
<dbReference type="GO" id="GO:0046872">
    <property type="term" value="F:metal ion binding"/>
    <property type="evidence" value="ECO:0007669"/>
    <property type="project" value="UniProtKB-KW"/>
</dbReference>
<dbReference type="OMA" id="DITFWVS"/>
<feature type="repeat" description="CSPG" evidence="8">
    <location>
        <begin position="1256"/>
        <end position="1352"/>
    </location>
</feature>
<evidence type="ECO:0000256" key="6">
    <source>
        <dbReference type="ARBA" id="ARBA00022889"/>
    </source>
</evidence>
<evidence type="ECO:0000256" key="7">
    <source>
        <dbReference type="ARBA" id="ARBA00023180"/>
    </source>
</evidence>
<feature type="compositionally biased region" description="Basic and acidic residues" evidence="9">
    <location>
        <begin position="3032"/>
        <end position="3052"/>
    </location>
</feature>
<evidence type="ECO:0000256" key="1">
    <source>
        <dbReference type="ARBA" id="ARBA00005529"/>
    </source>
</evidence>
<dbReference type="GO" id="GO:0016020">
    <property type="term" value="C:membrane"/>
    <property type="evidence" value="ECO:0007669"/>
    <property type="project" value="InterPro"/>
</dbReference>
<dbReference type="GO" id="GO:0007154">
    <property type="term" value="P:cell communication"/>
    <property type="evidence" value="ECO:0007669"/>
    <property type="project" value="InterPro"/>
</dbReference>
<keyword evidence="7" id="KW-0325">Glycoprotein</keyword>
<dbReference type="SMART" id="SM00237">
    <property type="entry name" value="Calx_beta"/>
    <property type="match status" value="5"/>
</dbReference>
<comment type="similarity">
    <text evidence="1">Belongs to the FRAS1 family.</text>
</comment>
<feature type="repeat" description="CSPG" evidence="8">
    <location>
        <begin position="296"/>
        <end position="392"/>
    </location>
</feature>
<reference evidence="12" key="4">
    <citation type="submission" date="2025-09" db="UniProtKB">
        <authorList>
            <consortium name="Ensembl"/>
        </authorList>
    </citation>
    <scope>IDENTIFICATION</scope>
</reference>
<feature type="compositionally biased region" description="Polar residues" evidence="9">
    <location>
        <begin position="2253"/>
        <end position="2262"/>
    </location>
</feature>
<dbReference type="Pfam" id="PF19309">
    <property type="entry name" value="Frem_N"/>
    <property type="match status" value="1"/>
</dbReference>
<organism evidence="12 13">
    <name type="scientific">Esox lucius</name>
    <name type="common">Northern pike</name>
    <dbReference type="NCBI Taxonomy" id="8010"/>
    <lineage>
        <taxon>Eukaryota</taxon>
        <taxon>Metazoa</taxon>
        <taxon>Chordata</taxon>
        <taxon>Craniata</taxon>
        <taxon>Vertebrata</taxon>
        <taxon>Euteleostomi</taxon>
        <taxon>Actinopterygii</taxon>
        <taxon>Neopterygii</taxon>
        <taxon>Teleostei</taxon>
        <taxon>Protacanthopterygii</taxon>
        <taxon>Esociformes</taxon>
        <taxon>Esocidae</taxon>
        <taxon>Esox</taxon>
    </lineage>
</organism>
<feature type="repeat" description="CSPG" evidence="8">
    <location>
        <begin position="417"/>
        <end position="511"/>
    </location>
</feature>
<feature type="compositionally biased region" description="Basic and acidic residues" evidence="9">
    <location>
        <begin position="11"/>
        <end position="22"/>
    </location>
</feature>
<evidence type="ECO:0000256" key="9">
    <source>
        <dbReference type="SAM" id="MobiDB-lite"/>
    </source>
</evidence>
<keyword evidence="6" id="KW-0130">Cell adhesion</keyword>
<feature type="region of interest" description="Disordered" evidence="9">
    <location>
        <begin position="1"/>
        <end position="22"/>
    </location>
</feature>
<evidence type="ECO:0000256" key="10">
    <source>
        <dbReference type="SAM" id="Phobius"/>
    </source>
</evidence>
<feature type="region of interest" description="Disordered" evidence="9">
    <location>
        <begin position="3086"/>
        <end position="3128"/>
    </location>
</feature>
<protein>
    <recommendedName>
        <fullName evidence="11">Calx-beta domain-containing protein</fullName>
    </recommendedName>
</protein>
<dbReference type="GO" id="GO:0009653">
    <property type="term" value="P:anatomical structure morphogenesis"/>
    <property type="evidence" value="ECO:0007669"/>
    <property type="project" value="TreeGrafter"/>
</dbReference>